<dbReference type="EMBL" id="MN577573">
    <property type="protein sequence ID" value="QGT51115.1"/>
    <property type="molecule type" value="Genomic_DNA"/>
</dbReference>
<reference evidence="2" key="1">
    <citation type="journal article" date="2020" name="J. ISSAAS">
        <title>Lactobacilli and other gastrointestinal microbiota of Peromyscus leucopus, reservoir host for agents of Lyme disease and other zoonoses in North America.</title>
        <authorList>
            <person name="Milovic A."/>
            <person name="Bassam K."/>
            <person name="Shao H."/>
            <person name="Chatzistamou I."/>
            <person name="Tufts D.M."/>
            <person name="Diuk-Wasser M."/>
            <person name="Barbour A.G."/>
        </authorList>
    </citation>
    <scope>NUCLEOTIDE SEQUENCE</scope>
    <source>
        <strain evidence="2">LL40</strain>
    </source>
</reference>
<dbReference type="AlphaFoldDB" id="A0A650F4R7"/>
<gene>
    <name evidence="2" type="ORF">Firmicute1046_1910</name>
</gene>
<feature type="domain" description="Methyltransferase" evidence="1">
    <location>
        <begin position="38"/>
        <end position="173"/>
    </location>
</feature>
<dbReference type="SUPFAM" id="SSF53335">
    <property type="entry name" value="S-adenosyl-L-methionine-dependent methyltransferases"/>
    <property type="match status" value="1"/>
</dbReference>
<name>A0A650F4R7_9FIRM</name>
<dbReference type="PANTHER" id="PTHR43591">
    <property type="entry name" value="METHYLTRANSFERASE"/>
    <property type="match status" value="1"/>
</dbReference>
<evidence type="ECO:0000259" key="1">
    <source>
        <dbReference type="Pfam" id="PF13847"/>
    </source>
</evidence>
<organism evidence="2">
    <name type="scientific">uncultured Bacillota bacterium</name>
    <dbReference type="NCBI Taxonomy" id="344338"/>
    <lineage>
        <taxon>Bacteria</taxon>
        <taxon>Bacillati</taxon>
        <taxon>Bacillota</taxon>
        <taxon>environmental samples</taxon>
    </lineage>
</organism>
<dbReference type="Pfam" id="PF13847">
    <property type="entry name" value="Methyltransf_31"/>
    <property type="match status" value="1"/>
</dbReference>
<sequence>MNTYWSQYVQKTEELYLSRALRFHQGNIDKWIDVMQLRDGMKILEVGCAGGLLCHRLKERLTNADITGLDFDIGHIDYAKKKTEELKLQCAFVAGDATNLPFENNTFDTCYSHTVMNFCEPEKFVSEQYRVLKPDGRIVIMDVYNRGAKPEEWIPTDDCEEKALFDKVWAAASVNSHSQIKRYENRTEKYFAYLAAQGFQNISIDAMAVVNYAPNCDNVNDEMARAQINDDRISELCSVEKAYNMAPNALSETEYKNLLDMINQRYDKKILQYENGEKNWEFRITTTVLISGTKPSYY</sequence>
<proteinExistence type="predicted"/>
<protein>
    <recommendedName>
        <fullName evidence="1">Methyltransferase domain-containing protein</fullName>
    </recommendedName>
</protein>
<dbReference type="InterPro" id="IPR029063">
    <property type="entry name" value="SAM-dependent_MTases_sf"/>
</dbReference>
<dbReference type="CDD" id="cd02440">
    <property type="entry name" value="AdoMet_MTases"/>
    <property type="match status" value="1"/>
</dbReference>
<dbReference type="InterPro" id="IPR025714">
    <property type="entry name" value="Methyltranfer_dom"/>
</dbReference>
<accession>A0A650F4R7</accession>
<dbReference type="Gene3D" id="3.40.50.150">
    <property type="entry name" value="Vaccinia Virus protein VP39"/>
    <property type="match status" value="1"/>
</dbReference>
<evidence type="ECO:0000313" key="2">
    <source>
        <dbReference type="EMBL" id="QGT51115.1"/>
    </source>
</evidence>